<dbReference type="GeneID" id="71515217"/>
<reference evidence="5 6" key="1">
    <citation type="submission" date="2016-11" db="EMBL/GenBank/DDBJ databases">
        <title>Complete genome sequencing of Virgibacillus halodenitrificans PDB-F2.</title>
        <authorList>
            <person name="Sun Z."/>
            <person name="Zhou Y."/>
            <person name="Li H."/>
        </authorList>
    </citation>
    <scope>NUCLEOTIDE SEQUENCE [LARGE SCALE GENOMIC DNA]</scope>
    <source>
        <strain evidence="5 6">PDB-F2</strain>
    </source>
</reference>
<feature type="coiled-coil region" evidence="2">
    <location>
        <begin position="119"/>
        <end position="240"/>
    </location>
</feature>
<organism evidence="5 6">
    <name type="scientific">Virgibacillus halodenitrificans</name>
    <name type="common">Bacillus halodenitrificans</name>
    <dbReference type="NCBI Taxonomy" id="1482"/>
    <lineage>
        <taxon>Bacteria</taxon>
        <taxon>Bacillati</taxon>
        <taxon>Bacillota</taxon>
        <taxon>Bacilli</taxon>
        <taxon>Bacillales</taxon>
        <taxon>Bacillaceae</taxon>
        <taxon>Virgibacillus</taxon>
    </lineage>
</organism>
<evidence type="ECO:0000256" key="1">
    <source>
        <dbReference type="ARBA" id="ARBA00022612"/>
    </source>
</evidence>
<dbReference type="Pfam" id="PF10145">
    <property type="entry name" value="PhageMin_Tail"/>
    <property type="match status" value="1"/>
</dbReference>
<proteinExistence type="predicted"/>
<accession>A0AAC9NLF2</accession>
<dbReference type="PANTHER" id="PTHR37813">
    <property type="entry name" value="FELS-2 PROPHAGE PROTEIN"/>
    <property type="match status" value="1"/>
</dbReference>
<evidence type="ECO:0000256" key="3">
    <source>
        <dbReference type="SAM" id="Phobius"/>
    </source>
</evidence>
<dbReference type="SUPFAM" id="SSF57997">
    <property type="entry name" value="Tropomyosin"/>
    <property type="match status" value="1"/>
</dbReference>
<dbReference type="EMBL" id="CP017962">
    <property type="protein sequence ID" value="APC48955.1"/>
    <property type="molecule type" value="Genomic_DNA"/>
</dbReference>
<feature type="domain" description="Phage tail tape measure protein" evidence="4">
    <location>
        <begin position="326"/>
        <end position="513"/>
    </location>
</feature>
<evidence type="ECO:0000259" key="4">
    <source>
        <dbReference type="Pfam" id="PF10145"/>
    </source>
</evidence>
<keyword evidence="3" id="KW-0812">Transmembrane</keyword>
<dbReference type="Proteomes" id="UP000182945">
    <property type="component" value="Chromosome"/>
</dbReference>
<feature type="transmembrane region" description="Helical" evidence="3">
    <location>
        <begin position="599"/>
        <end position="624"/>
    </location>
</feature>
<keyword evidence="3" id="KW-0472">Membrane</keyword>
<dbReference type="RefSeq" id="WP_071649214.1">
    <property type="nucleotide sequence ID" value="NZ_CP017962.1"/>
</dbReference>
<keyword evidence="2" id="KW-0175">Coiled coil</keyword>
<name>A0AAC9NLF2_VIRHA</name>
<keyword evidence="1" id="KW-1188">Viral release from host cell</keyword>
<dbReference type="AlphaFoldDB" id="A0AAC9NLF2"/>
<evidence type="ECO:0000256" key="2">
    <source>
        <dbReference type="SAM" id="Coils"/>
    </source>
</evidence>
<protein>
    <recommendedName>
        <fullName evidence="4">Phage tail tape measure protein domain-containing protein</fullName>
    </recommendedName>
</protein>
<dbReference type="PANTHER" id="PTHR37813:SF1">
    <property type="entry name" value="FELS-2 PROPHAGE PROTEIN"/>
    <property type="match status" value="1"/>
</dbReference>
<gene>
    <name evidence="5" type="ORF">BME96_12465</name>
</gene>
<feature type="transmembrane region" description="Helical" evidence="3">
    <location>
        <begin position="631"/>
        <end position="652"/>
    </location>
</feature>
<evidence type="ECO:0000313" key="5">
    <source>
        <dbReference type="EMBL" id="APC48955.1"/>
    </source>
</evidence>
<dbReference type="InterPro" id="IPR010090">
    <property type="entry name" value="Phage_tape_meas"/>
</dbReference>
<evidence type="ECO:0000313" key="6">
    <source>
        <dbReference type="Proteomes" id="UP000182945"/>
    </source>
</evidence>
<dbReference type="KEGG" id="vhl:BME96_12465"/>
<keyword evidence="3" id="KW-1133">Transmembrane helix</keyword>
<feature type="coiled-coil region" evidence="2">
    <location>
        <begin position="52"/>
        <end position="79"/>
    </location>
</feature>
<dbReference type="Gene3D" id="1.20.5.1230">
    <property type="entry name" value="Apolipoprotein A-I"/>
    <property type="match status" value="1"/>
</dbReference>
<sequence length="974" mass="105998">MADKERNVVLNFKMDGQVQYAETIKDINRVMNVAAKEYKNHVAAMGKDAKATDKLAAEKKKLEIQMQGAQKRTQMLRDEYEAMAKDTNTSSAELEKMYGKLLDSERAEMALQKSLDRVNDGLSDQAQEAREAMSQLDDLKGESKLLEQEQKNLTGAFKLQTAELGDNASEAEKTELAQKQLTQQMELTERTVDNLEKQLEATKKIYGENSVEVLQMEGKLNDARLTVQKFSNSLDDIENSGKDAGEGLEELGKKMDLNNLLEATELLQGVTDKLLEVGQAAFDSGMAFADSQTNLQANLGLTADEAEKLNDVVNDVFKNGVVDSMEEANEAVILTKRTFKDLNDVELETITNKITTIAKRTGTDVQENIRGAEQLMIAFGLKGDEALDLIASGYQNGLNRSDDFMDTLIEYSPLFEQAGFDAEQMMNIINNGLESGAFNADKAADAVKEFGVFINDGKIADNIELYSKGTQELFDKYKDGKATAADVFASISQDIVDTDDKQKKYEMGVSAFGTMYEDLGDKAVESFSKTGGAIDKVNGKADEMAEKAPGEKWQSSLRELQDALIPIGQTIVDTLTPVVEKISELGKWFKELPEPAQTFITVFGGVIGVAAALAPVIIGLAVAFTALNVSLLPIIAIIGGVALAIAGIVLVIQNWGAITDWIGEKWDLFTAWLSESVSTLATNFVNWFNDMKTGAVDKFNELKDKSIAKVDELKTKGINTIKGFKDGAINKANELKNGFVNKAQDLKQGAINKYNELKNGAINTISGLKNGAINKANEMKTSFVNKVKSLKDGAINRFNDLRSKASSVMEQTKDKIVSPIEKARDLIKTAIEKIKGFFSGLGDKLKIKIPKPKLPRFTITGGFDLTPPDISVPKIGIKWNAKGGIFTQPTIFGASGGQLQGAGEAGPEAVLPLNEKTLGDIGKGIASSMGGDTKVEVVVYLDTDEVNTKLAPGMSKKINDNNKIIARSNGVIRT</sequence>